<proteinExistence type="predicted"/>
<reference evidence="1 2" key="1">
    <citation type="journal article" date="2018" name="Mol. Biol. Evol.">
        <title>Broad Genomic Sampling Reveals a Smut Pathogenic Ancestry of the Fungal Clade Ustilaginomycotina.</title>
        <authorList>
            <person name="Kijpornyongpan T."/>
            <person name="Mondo S.J."/>
            <person name="Barry K."/>
            <person name="Sandor L."/>
            <person name="Lee J."/>
            <person name="Lipzen A."/>
            <person name="Pangilinan J."/>
            <person name="LaButti K."/>
            <person name="Hainaut M."/>
            <person name="Henrissat B."/>
            <person name="Grigoriev I.V."/>
            <person name="Spatafora J.W."/>
            <person name="Aime M.C."/>
        </authorList>
    </citation>
    <scope>NUCLEOTIDE SEQUENCE [LARGE SCALE GENOMIC DNA]</scope>
    <source>
        <strain evidence="1 2">SA 807</strain>
    </source>
</reference>
<organism evidence="1 2">
    <name type="scientific">Violaceomyces palustris</name>
    <dbReference type="NCBI Taxonomy" id="1673888"/>
    <lineage>
        <taxon>Eukaryota</taxon>
        <taxon>Fungi</taxon>
        <taxon>Dikarya</taxon>
        <taxon>Basidiomycota</taxon>
        <taxon>Ustilaginomycotina</taxon>
        <taxon>Ustilaginomycetes</taxon>
        <taxon>Violaceomycetales</taxon>
        <taxon>Violaceomycetaceae</taxon>
        <taxon>Violaceomyces</taxon>
    </lineage>
</organism>
<keyword evidence="2" id="KW-1185">Reference proteome</keyword>
<dbReference type="Proteomes" id="UP000245626">
    <property type="component" value="Unassembled WGS sequence"/>
</dbReference>
<name>A0ACD0NVK7_9BASI</name>
<protein>
    <submittedName>
        <fullName evidence="1">Uncharacterized protein</fullName>
    </submittedName>
</protein>
<evidence type="ECO:0000313" key="1">
    <source>
        <dbReference type="EMBL" id="PWN49870.1"/>
    </source>
</evidence>
<dbReference type="EMBL" id="KZ819997">
    <property type="protein sequence ID" value="PWN49870.1"/>
    <property type="molecule type" value="Genomic_DNA"/>
</dbReference>
<accession>A0ACD0NVK7</accession>
<evidence type="ECO:0000313" key="2">
    <source>
        <dbReference type="Proteomes" id="UP000245626"/>
    </source>
</evidence>
<gene>
    <name evidence="1" type="ORF">IE53DRAFT_316870</name>
</gene>
<sequence>MSQYRPLCVAPIPFESLPKRENDQEVKSFVIHYVRESFRLVRQSDSWAKGKVFTFEPKKGGKVQSKSSPSGMQGPLKRLGWHMRSSHHPKAATGLGYDEFRDGLLLNHSLQESKYIHDIKETKKIDWIKEGVAEIWLNAYKLPIVTSDRDFLEMIITVDLPDHAQPFSEDHERETVSAFEASIEPVSEEQGREGADRGGKLRSFLVIQFPVTHPEAAERAGYVRASYASFEAVSESLEDEGSVDWRMAVQSNSGGRIPVMLQEMSMAGKISVDVPFFIEWRQSK</sequence>